<keyword evidence="1" id="KW-0472">Membrane</keyword>
<keyword evidence="1" id="KW-1133">Transmembrane helix</keyword>
<accession>A0A4R3YWX1</accession>
<dbReference type="Proteomes" id="UP000295645">
    <property type="component" value="Unassembled WGS sequence"/>
</dbReference>
<dbReference type="PANTHER" id="PTHR36435">
    <property type="entry name" value="SLR1288 PROTEIN"/>
    <property type="match status" value="1"/>
</dbReference>
<dbReference type="InterPro" id="IPR052710">
    <property type="entry name" value="CAAX_protease"/>
</dbReference>
<evidence type="ECO:0000256" key="1">
    <source>
        <dbReference type="SAM" id="Phobius"/>
    </source>
</evidence>
<dbReference type="Pfam" id="PF02517">
    <property type="entry name" value="Rce1-like"/>
    <property type="match status" value="1"/>
</dbReference>
<reference evidence="3 4" key="1">
    <citation type="submission" date="2019-03" db="EMBL/GenBank/DDBJ databases">
        <title>Above-ground endophytic microbial communities from plants in different locations in the United States.</title>
        <authorList>
            <person name="Frank C."/>
        </authorList>
    </citation>
    <scope>NUCLEOTIDE SEQUENCE [LARGE SCALE GENOMIC DNA]</scope>
    <source>
        <strain evidence="3 4">LP_13_YM</strain>
    </source>
</reference>
<feature type="transmembrane region" description="Helical" evidence="1">
    <location>
        <begin position="120"/>
        <end position="145"/>
    </location>
</feature>
<proteinExistence type="predicted"/>
<dbReference type="OrthoDB" id="9782250at2"/>
<gene>
    <name evidence="3" type="ORF">EC912_10195</name>
</gene>
<keyword evidence="1" id="KW-0812">Transmembrane</keyword>
<feature type="transmembrane region" description="Helical" evidence="1">
    <location>
        <begin position="77"/>
        <end position="99"/>
    </location>
</feature>
<protein>
    <recommendedName>
        <fullName evidence="2">CAAX prenyl protease 2/Lysostaphin resistance protein A-like domain-containing protein</fullName>
    </recommendedName>
</protein>
<name>A0A4R3YWX1_9GAMM</name>
<dbReference type="InterPro" id="IPR003675">
    <property type="entry name" value="Rce1/LyrA-like_dom"/>
</dbReference>
<dbReference type="EMBL" id="SMCS01000001">
    <property type="protein sequence ID" value="TCV97100.1"/>
    <property type="molecule type" value="Genomic_DNA"/>
</dbReference>
<dbReference type="GO" id="GO:0080120">
    <property type="term" value="P:CAAX-box protein maturation"/>
    <property type="evidence" value="ECO:0007669"/>
    <property type="project" value="UniProtKB-ARBA"/>
</dbReference>
<feature type="transmembrane region" description="Helical" evidence="1">
    <location>
        <begin position="29"/>
        <end position="57"/>
    </location>
</feature>
<feature type="transmembrane region" description="Helical" evidence="1">
    <location>
        <begin position="245"/>
        <end position="266"/>
    </location>
</feature>
<feature type="transmembrane region" description="Helical" evidence="1">
    <location>
        <begin position="220"/>
        <end position="238"/>
    </location>
</feature>
<dbReference type="GO" id="GO:0004175">
    <property type="term" value="F:endopeptidase activity"/>
    <property type="evidence" value="ECO:0007669"/>
    <property type="project" value="UniProtKB-ARBA"/>
</dbReference>
<feature type="transmembrane region" description="Helical" evidence="1">
    <location>
        <begin position="197"/>
        <end position="214"/>
    </location>
</feature>
<evidence type="ECO:0000313" key="4">
    <source>
        <dbReference type="Proteomes" id="UP000295645"/>
    </source>
</evidence>
<comment type="caution">
    <text evidence="3">The sequence shown here is derived from an EMBL/GenBank/DDBJ whole genome shotgun (WGS) entry which is preliminary data.</text>
</comment>
<keyword evidence="4" id="KW-1185">Reference proteome</keyword>
<dbReference type="RefSeq" id="WP_132141184.1">
    <property type="nucleotide sequence ID" value="NZ_SMCS01000001.1"/>
</dbReference>
<sequence length="268" mass="28068">MTHDSTPLILPATASSPLAPPPLRPATGLLGAAAVIVFYFLMQLVFGQIFAAVARMLLGLNLDDAHAVGQAVRAPDILLGMVVCTLLAASAVTLGLIVWRWRPWLTSGASAGLGFNRPELRFLAMGLLAGIVLPFVGGALTQFLAGKHEVTQAVSELADGASVGMRVLLLPIVVMVGPLVEEALFRGALLSSLRGRFSVATSIAASALVFGAVHLPDLDWAWYAVPNLTLIGVACAWLRVRTGSIWPSFAAHAMNNALASVAWFVAAN</sequence>
<dbReference type="AlphaFoldDB" id="A0A4R3YWX1"/>
<feature type="domain" description="CAAX prenyl protease 2/Lysostaphin resistance protein A-like" evidence="2">
    <location>
        <begin position="167"/>
        <end position="258"/>
    </location>
</feature>
<dbReference type="PANTHER" id="PTHR36435:SF1">
    <property type="entry name" value="CAAX AMINO TERMINAL PROTEASE FAMILY PROTEIN"/>
    <property type="match status" value="1"/>
</dbReference>
<organism evidence="3 4">
    <name type="scientific">Luteibacter rhizovicinus</name>
    <dbReference type="NCBI Taxonomy" id="242606"/>
    <lineage>
        <taxon>Bacteria</taxon>
        <taxon>Pseudomonadati</taxon>
        <taxon>Pseudomonadota</taxon>
        <taxon>Gammaproteobacteria</taxon>
        <taxon>Lysobacterales</taxon>
        <taxon>Rhodanobacteraceae</taxon>
        <taxon>Luteibacter</taxon>
    </lineage>
</organism>
<evidence type="ECO:0000313" key="3">
    <source>
        <dbReference type="EMBL" id="TCV97100.1"/>
    </source>
</evidence>
<evidence type="ECO:0000259" key="2">
    <source>
        <dbReference type="Pfam" id="PF02517"/>
    </source>
</evidence>
<feature type="transmembrane region" description="Helical" evidence="1">
    <location>
        <begin position="165"/>
        <end position="185"/>
    </location>
</feature>